<organism evidence="4 5">
    <name type="scientific">Bacteroides nordii</name>
    <dbReference type="NCBI Taxonomy" id="291645"/>
    <lineage>
        <taxon>Bacteria</taxon>
        <taxon>Pseudomonadati</taxon>
        <taxon>Bacteroidota</taxon>
        <taxon>Bacteroidia</taxon>
        <taxon>Bacteroidales</taxon>
        <taxon>Bacteroidaceae</taxon>
        <taxon>Bacteroides</taxon>
    </lineage>
</organism>
<dbReference type="EMBL" id="QSGO01000005">
    <property type="protein sequence ID" value="RHB35800.1"/>
    <property type="molecule type" value="Genomic_DNA"/>
</dbReference>
<keyword evidence="2" id="KW-0119">Carbohydrate metabolism</keyword>
<comment type="similarity">
    <text evidence="1">Belongs to the cycloisomerase 2 family.</text>
</comment>
<name>A0A413VQ90_9BACE</name>
<dbReference type="PANTHER" id="PTHR30344">
    <property type="entry name" value="6-PHOSPHOGLUCONOLACTONASE-RELATED"/>
    <property type="match status" value="1"/>
</dbReference>
<dbReference type="Gene3D" id="2.130.10.10">
    <property type="entry name" value="YVTN repeat-like/Quinoprotein amine dehydrogenase"/>
    <property type="match status" value="1"/>
</dbReference>
<dbReference type="InterPro" id="IPR011048">
    <property type="entry name" value="Haem_d1_sf"/>
</dbReference>
<dbReference type="GO" id="GO:0006006">
    <property type="term" value="P:glucose metabolic process"/>
    <property type="evidence" value="ECO:0007669"/>
    <property type="project" value="UniProtKB-KW"/>
</dbReference>
<feature type="chain" id="PRO_5019404653" evidence="3">
    <location>
        <begin position="24"/>
        <end position="374"/>
    </location>
</feature>
<evidence type="ECO:0000256" key="1">
    <source>
        <dbReference type="ARBA" id="ARBA00005564"/>
    </source>
</evidence>
<keyword evidence="2" id="KW-0313">Glucose metabolism</keyword>
<dbReference type="SUPFAM" id="SSF51004">
    <property type="entry name" value="C-terminal (heme d1) domain of cytochrome cd1-nitrite reductase"/>
    <property type="match status" value="1"/>
</dbReference>
<dbReference type="PANTHER" id="PTHR30344:SF1">
    <property type="entry name" value="6-PHOSPHOGLUCONOLACTONASE"/>
    <property type="match status" value="1"/>
</dbReference>
<comment type="caution">
    <text evidence="4">The sequence shown here is derived from an EMBL/GenBank/DDBJ whole genome shotgun (WGS) entry which is preliminary data.</text>
</comment>
<accession>A0A413VQ90</accession>
<gene>
    <name evidence="4" type="ORF">DW888_08070</name>
</gene>
<dbReference type="InterPro" id="IPR019405">
    <property type="entry name" value="Lactonase_7-beta_prop"/>
</dbReference>
<evidence type="ECO:0000256" key="3">
    <source>
        <dbReference type="SAM" id="SignalP"/>
    </source>
</evidence>
<dbReference type="InterPro" id="IPR050282">
    <property type="entry name" value="Cycloisomerase_2"/>
</dbReference>
<evidence type="ECO:0000256" key="2">
    <source>
        <dbReference type="ARBA" id="ARBA00022526"/>
    </source>
</evidence>
<dbReference type="PROSITE" id="PS51257">
    <property type="entry name" value="PROKAR_LIPOPROTEIN"/>
    <property type="match status" value="1"/>
</dbReference>
<dbReference type="Proteomes" id="UP000284379">
    <property type="component" value="Unassembled WGS sequence"/>
</dbReference>
<keyword evidence="3" id="KW-0732">Signal</keyword>
<evidence type="ECO:0000313" key="5">
    <source>
        <dbReference type="Proteomes" id="UP000284379"/>
    </source>
</evidence>
<dbReference type="RefSeq" id="WP_122201278.1">
    <property type="nucleotide sequence ID" value="NZ_CABJFV010000005.1"/>
</dbReference>
<feature type="signal peptide" evidence="3">
    <location>
        <begin position="1"/>
        <end position="23"/>
    </location>
</feature>
<dbReference type="InterPro" id="IPR015943">
    <property type="entry name" value="WD40/YVTN_repeat-like_dom_sf"/>
</dbReference>
<sequence>MFRLVIGLCAASMLSSACTTRNASQQRAEHELTMLVGTYTSGSSKGIYTFRFNEESGVATPLSEIEVSNPSYLTLSPDNRFVYAVSEENDSTAAINAFAFDKKKGTLTLLNKQRTKGEDPCYVATDGKKVLTANYSGGTMSVFPIRYDGSLESVDTLFQGTTSGPDPYRQATPHIHCTLFSPDGNYIFATDFSADRILRYAVHSKEELPRPLPETVNIQPGSGPRHLIFSKDGKYAYLINELSGKVIAFTYSDGRLNEIQTIVADTIQARGSADIHLSPDGKYLYASNRLKEDGIAIFEVNPEKGTLAKVGYQLTGLHPRHFNITPNGKFLLVACRDSNMIQVFERDTVSGLLKNTGKNIKMSKPVCIQFAENK</sequence>
<dbReference type="AlphaFoldDB" id="A0A413VQ90"/>
<protein>
    <submittedName>
        <fullName evidence="4">Lactonase family protein</fullName>
    </submittedName>
</protein>
<reference evidence="4 5" key="1">
    <citation type="submission" date="2018-08" db="EMBL/GenBank/DDBJ databases">
        <title>A genome reference for cultivated species of the human gut microbiota.</title>
        <authorList>
            <person name="Zou Y."/>
            <person name="Xue W."/>
            <person name="Luo G."/>
        </authorList>
    </citation>
    <scope>NUCLEOTIDE SEQUENCE [LARGE SCALE GENOMIC DNA]</scope>
    <source>
        <strain evidence="4 5">AM40-30BH</strain>
    </source>
</reference>
<dbReference type="FunFam" id="2.130.10.10:FF:000306">
    <property type="entry name" value="3-carboxymuconate cyclase"/>
    <property type="match status" value="1"/>
</dbReference>
<proteinExistence type="inferred from homology"/>
<evidence type="ECO:0000313" key="4">
    <source>
        <dbReference type="EMBL" id="RHB35800.1"/>
    </source>
</evidence>
<dbReference type="GO" id="GO:0017057">
    <property type="term" value="F:6-phosphogluconolactonase activity"/>
    <property type="evidence" value="ECO:0007669"/>
    <property type="project" value="TreeGrafter"/>
</dbReference>
<dbReference type="Pfam" id="PF10282">
    <property type="entry name" value="Lactonase"/>
    <property type="match status" value="1"/>
</dbReference>
<dbReference type="GO" id="GO:0005829">
    <property type="term" value="C:cytosol"/>
    <property type="evidence" value="ECO:0007669"/>
    <property type="project" value="TreeGrafter"/>
</dbReference>